<dbReference type="InterPro" id="IPR046335">
    <property type="entry name" value="LacI/GalR-like_sensor"/>
</dbReference>
<dbReference type="InterPro" id="IPR028082">
    <property type="entry name" value="Peripla_BP_I"/>
</dbReference>
<comment type="caution">
    <text evidence="5">The sequence shown here is derived from an EMBL/GenBank/DDBJ whole genome shotgun (WGS) entry which is preliminary data.</text>
</comment>
<organism evidence="5 6">
    <name type="scientific">Enterocloster bolteae (strain ATCC BAA-613 / DSM 15670 / CCUG 46953 / JCM 12243 / WAL 16351)</name>
    <name type="common">Clostridium bolteae</name>
    <dbReference type="NCBI Taxonomy" id="411902"/>
    <lineage>
        <taxon>Bacteria</taxon>
        <taxon>Bacillati</taxon>
        <taxon>Bacillota</taxon>
        <taxon>Clostridia</taxon>
        <taxon>Lachnospirales</taxon>
        <taxon>Lachnospiraceae</taxon>
        <taxon>Enterocloster</taxon>
    </lineage>
</organism>
<gene>
    <name evidence="5" type="ORF">CLOBOL_02826</name>
</gene>
<dbReference type="Gene3D" id="1.10.260.40">
    <property type="entry name" value="lambda repressor-like DNA-binding domains"/>
    <property type="match status" value="1"/>
</dbReference>
<dbReference type="AlphaFoldDB" id="A8RQU0"/>
<dbReference type="PaxDb" id="411902-CLOBOL_02826"/>
<evidence type="ECO:0000256" key="3">
    <source>
        <dbReference type="ARBA" id="ARBA00023163"/>
    </source>
</evidence>
<evidence type="ECO:0000313" key="6">
    <source>
        <dbReference type="Proteomes" id="UP000005396"/>
    </source>
</evidence>
<dbReference type="Gene3D" id="3.40.50.2300">
    <property type="match status" value="2"/>
</dbReference>
<dbReference type="SMART" id="SM00354">
    <property type="entry name" value="HTH_LACI"/>
    <property type="match status" value="1"/>
</dbReference>
<dbReference type="Pfam" id="PF13377">
    <property type="entry name" value="Peripla_BP_3"/>
    <property type="match status" value="1"/>
</dbReference>
<dbReference type="PANTHER" id="PTHR30146:SF109">
    <property type="entry name" value="HTH-TYPE TRANSCRIPTIONAL REGULATOR GALS"/>
    <property type="match status" value="1"/>
</dbReference>
<dbReference type="InterPro" id="IPR000843">
    <property type="entry name" value="HTH_LacI"/>
</dbReference>
<dbReference type="CDD" id="cd01392">
    <property type="entry name" value="HTH_LacI"/>
    <property type="match status" value="1"/>
</dbReference>
<dbReference type="Pfam" id="PF00356">
    <property type="entry name" value="LacI"/>
    <property type="match status" value="1"/>
</dbReference>
<dbReference type="EMBL" id="ABCC02000026">
    <property type="protein sequence ID" value="EDP16912.1"/>
    <property type="molecule type" value="Genomic_DNA"/>
</dbReference>
<keyword evidence="1" id="KW-0805">Transcription regulation</keyword>
<evidence type="ECO:0000313" key="5">
    <source>
        <dbReference type="EMBL" id="EDP16912.1"/>
    </source>
</evidence>
<dbReference type="Proteomes" id="UP000005396">
    <property type="component" value="Unassembled WGS sequence"/>
</dbReference>
<keyword evidence="3" id="KW-0804">Transcription</keyword>
<dbReference type="CDD" id="cd06294">
    <property type="entry name" value="PBP1_MalR-like"/>
    <property type="match status" value="1"/>
</dbReference>
<dbReference type="SUPFAM" id="SSF47413">
    <property type="entry name" value="lambda repressor-like DNA-binding domains"/>
    <property type="match status" value="1"/>
</dbReference>
<name>A8RQU0_ENTBW</name>
<keyword evidence="2" id="KW-0238">DNA-binding</keyword>
<accession>A8RQU0</accession>
<reference evidence="5 6" key="2">
    <citation type="submission" date="2007-09" db="EMBL/GenBank/DDBJ databases">
        <title>Draft genome sequence of Clostridium bolteae (ATCC BAA-613).</title>
        <authorList>
            <person name="Sudarsanam P."/>
            <person name="Ley R."/>
            <person name="Guruge J."/>
            <person name="Turnbaugh P.J."/>
            <person name="Mahowald M."/>
            <person name="Liep D."/>
            <person name="Gordon J."/>
        </authorList>
    </citation>
    <scope>NUCLEOTIDE SEQUENCE [LARGE SCALE GENOMIC DNA]</scope>
    <source>
        <strain evidence="6">ATCC BAA-613 / DSM 15670 / CCUG 46953 / JCM 12243 / WAL 16351</strain>
    </source>
</reference>
<dbReference type="GO" id="GO:0003700">
    <property type="term" value="F:DNA-binding transcription factor activity"/>
    <property type="evidence" value="ECO:0007669"/>
    <property type="project" value="TreeGrafter"/>
</dbReference>
<evidence type="ECO:0000256" key="2">
    <source>
        <dbReference type="ARBA" id="ARBA00023125"/>
    </source>
</evidence>
<dbReference type="SUPFAM" id="SSF53822">
    <property type="entry name" value="Periplasmic binding protein-like I"/>
    <property type="match status" value="1"/>
</dbReference>
<feature type="domain" description="HTH lacI-type" evidence="4">
    <location>
        <begin position="126"/>
        <end position="180"/>
    </location>
</feature>
<dbReference type="InterPro" id="IPR010982">
    <property type="entry name" value="Lambda_DNA-bd_dom_sf"/>
</dbReference>
<sequence>MFICNLLSLIVALFVQPLALNIVWLHEECNRYFQNPVFSTFWTKILSGICAIFPEQNAKSQGKIAQTERKRVDKNCIKLYNIGRACMNCGDGTGGRSLRADPDHRFIYIPVTMKMRRILRRLFMPVTIKDVAALAGVSPSTVSRTCKDHPSISRQTKEKVRQAMAKLGYEPNFQASSLATQNSRTVGIILPPSEWEAYQNPFYLEMIRGISQYCNQKQYINTVITGQNEDEILQAIKTMARTGLAEGFIVLYSREQDPVLDYLYEEGLLYVLIGKACRNVNQTIYVDNDNVLAGREAAEYLLNLGHVRIACLSGDHSLLYNHDRKMGYMLALAERGIPFDGQLCVEVPSVPEEQDQALAALFAREDRPTAVLVSDDILAVALEKACIGLGLSIPGDVSILSFNNSLLARLTFPPLTSVDVNACQLGIEAAAQMISHVENPELVATKIIVPHHMVERESCAGAGGFCGD</sequence>
<reference evidence="5 6" key="1">
    <citation type="submission" date="2007-08" db="EMBL/GenBank/DDBJ databases">
        <authorList>
            <person name="Fulton L."/>
            <person name="Clifton S."/>
            <person name="Fulton B."/>
            <person name="Xu J."/>
            <person name="Minx P."/>
            <person name="Pepin K.H."/>
            <person name="Johnson M."/>
            <person name="Thiruvilangam P."/>
            <person name="Bhonagiri V."/>
            <person name="Nash W.E."/>
            <person name="Mardis E.R."/>
            <person name="Wilson R.K."/>
        </authorList>
    </citation>
    <scope>NUCLEOTIDE SEQUENCE [LARGE SCALE GENOMIC DNA]</scope>
    <source>
        <strain evidence="6">ATCC BAA-613 / DSM 15670 / CCUG 46953 / JCM 12243 / WAL 16351</strain>
    </source>
</reference>
<dbReference type="PANTHER" id="PTHR30146">
    <property type="entry name" value="LACI-RELATED TRANSCRIPTIONAL REPRESSOR"/>
    <property type="match status" value="1"/>
</dbReference>
<dbReference type="HOGENOM" id="CLU_037628_6_2_9"/>
<evidence type="ECO:0000256" key="1">
    <source>
        <dbReference type="ARBA" id="ARBA00023015"/>
    </source>
</evidence>
<evidence type="ECO:0000259" key="4">
    <source>
        <dbReference type="PROSITE" id="PS50932"/>
    </source>
</evidence>
<dbReference type="eggNOG" id="COG1609">
    <property type="taxonomic scope" value="Bacteria"/>
</dbReference>
<dbReference type="PROSITE" id="PS50932">
    <property type="entry name" value="HTH_LACI_2"/>
    <property type="match status" value="1"/>
</dbReference>
<proteinExistence type="predicted"/>
<protein>
    <recommendedName>
        <fullName evidence="4">HTH lacI-type domain-containing protein</fullName>
    </recommendedName>
</protein>
<dbReference type="GO" id="GO:0000976">
    <property type="term" value="F:transcription cis-regulatory region binding"/>
    <property type="evidence" value="ECO:0007669"/>
    <property type="project" value="TreeGrafter"/>
</dbReference>